<gene>
    <name evidence="2" type="ORF">BAE44_0007443</name>
</gene>
<organism evidence="2 3">
    <name type="scientific">Dichanthelium oligosanthes</name>
    <dbReference type="NCBI Taxonomy" id="888268"/>
    <lineage>
        <taxon>Eukaryota</taxon>
        <taxon>Viridiplantae</taxon>
        <taxon>Streptophyta</taxon>
        <taxon>Embryophyta</taxon>
        <taxon>Tracheophyta</taxon>
        <taxon>Spermatophyta</taxon>
        <taxon>Magnoliopsida</taxon>
        <taxon>Liliopsida</taxon>
        <taxon>Poales</taxon>
        <taxon>Poaceae</taxon>
        <taxon>PACMAD clade</taxon>
        <taxon>Panicoideae</taxon>
        <taxon>Panicodae</taxon>
        <taxon>Paniceae</taxon>
        <taxon>Dichantheliinae</taxon>
        <taxon>Dichanthelium</taxon>
    </lineage>
</organism>
<name>A0A1E5W292_9POAL</name>
<dbReference type="STRING" id="888268.A0A1E5W292"/>
<keyword evidence="3" id="KW-1185">Reference proteome</keyword>
<dbReference type="Proteomes" id="UP000095767">
    <property type="component" value="Unassembled WGS sequence"/>
</dbReference>
<dbReference type="EMBL" id="LWDX02023151">
    <property type="protein sequence ID" value="OEL31536.1"/>
    <property type="molecule type" value="Genomic_DNA"/>
</dbReference>
<comment type="caution">
    <text evidence="2">The sequence shown here is derived from an EMBL/GenBank/DDBJ whole genome shotgun (WGS) entry which is preliminary data.</text>
</comment>
<protein>
    <submittedName>
        <fullName evidence="2">Uncharacterized protein</fullName>
    </submittedName>
</protein>
<reference evidence="2 3" key="1">
    <citation type="submission" date="2016-09" db="EMBL/GenBank/DDBJ databases">
        <title>The draft genome of Dichanthelium oligosanthes: A C3 panicoid grass species.</title>
        <authorList>
            <person name="Studer A.J."/>
            <person name="Schnable J.C."/>
            <person name="Brutnell T.P."/>
        </authorList>
    </citation>
    <scope>NUCLEOTIDE SEQUENCE [LARGE SCALE GENOMIC DNA]</scope>
    <source>
        <strain evidence="3">cv. Kellogg 1175</strain>
        <tissue evidence="2">Leaf</tissue>
    </source>
</reference>
<proteinExistence type="predicted"/>
<dbReference type="AlphaFoldDB" id="A0A1E5W292"/>
<accession>A0A1E5W292</accession>
<feature type="compositionally biased region" description="Basic residues" evidence="1">
    <location>
        <begin position="111"/>
        <end position="125"/>
    </location>
</feature>
<evidence type="ECO:0000256" key="1">
    <source>
        <dbReference type="SAM" id="MobiDB-lite"/>
    </source>
</evidence>
<feature type="region of interest" description="Disordered" evidence="1">
    <location>
        <begin position="1"/>
        <end position="125"/>
    </location>
</feature>
<evidence type="ECO:0000313" key="3">
    <source>
        <dbReference type="Proteomes" id="UP000095767"/>
    </source>
</evidence>
<evidence type="ECO:0000313" key="2">
    <source>
        <dbReference type="EMBL" id="OEL31536.1"/>
    </source>
</evidence>
<sequence>MASSPAAKKEAATPGPPAAAPGPAAATPGPPEPPKGIDFTKPPGKAEQIGGGEEWRPRKRGRKPANGREEPLGRGLASWSPPPKNSTGMGSPETWARRRRRLAAPAAGRRSIARRARARRAHSWG</sequence>